<gene>
    <name evidence="1" type="ORF">BYL167_LOCUS31604</name>
    <name evidence="2" type="ORF">SMN809_LOCUS48020</name>
</gene>
<dbReference type="EMBL" id="CAJOBH010056056">
    <property type="protein sequence ID" value="CAF4402306.1"/>
    <property type="molecule type" value="Genomic_DNA"/>
</dbReference>
<name>A0A8S3BN62_9BILA</name>
<proteinExistence type="predicted"/>
<comment type="caution">
    <text evidence="2">The sequence shown here is derived from an EMBL/GenBank/DDBJ whole genome shotgun (WGS) entry which is preliminary data.</text>
</comment>
<evidence type="ECO:0000313" key="1">
    <source>
        <dbReference type="EMBL" id="CAF4402306.1"/>
    </source>
</evidence>
<sequence length="73" mass="8338">ENCDVLKFNDALEFVRRVRVDVTLYNGSLIRHDRTLCDRGGKLFVVRERPHRTATVDETFSSSLIIGISTSLK</sequence>
<dbReference type="Proteomes" id="UP000676336">
    <property type="component" value="Unassembled WGS sequence"/>
</dbReference>
<dbReference type="AlphaFoldDB" id="A0A8S3BN62"/>
<accession>A0A8S3BN62</accession>
<feature type="non-terminal residue" evidence="2">
    <location>
        <position position="1"/>
    </location>
</feature>
<evidence type="ECO:0000313" key="3">
    <source>
        <dbReference type="Proteomes" id="UP000676336"/>
    </source>
</evidence>
<dbReference type="Proteomes" id="UP000681967">
    <property type="component" value="Unassembled WGS sequence"/>
</dbReference>
<reference evidence="2" key="1">
    <citation type="submission" date="2021-02" db="EMBL/GenBank/DDBJ databases">
        <authorList>
            <person name="Nowell W R."/>
        </authorList>
    </citation>
    <scope>NUCLEOTIDE SEQUENCE</scope>
</reference>
<protein>
    <submittedName>
        <fullName evidence="2">Uncharacterized protein</fullName>
    </submittedName>
</protein>
<organism evidence="2 3">
    <name type="scientific">Rotaria magnacalcarata</name>
    <dbReference type="NCBI Taxonomy" id="392030"/>
    <lineage>
        <taxon>Eukaryota</taxon>
        <taxon>Metazoa</taxon>
        <taxon>Spiralia</taxon>
        <taxon>Gnathifera</taxon>
        <taxon>Rotifera</taxon>
        <taxon>Eurotatoria</taxon>
        <taxon>Bdelloidea</taxon>
        <taxon>Philodinida</taxon>
        <taxon>Philodinidae</taxon>
        <taxon>Rotaria</taxon>
    </lineage>
</organism>
<dbReference type="EMBL" id="CAJOBI010153328">
    <property type="protein sequence ID" value="CAF4820452.1"/>
    <property type="molecule type" value="Genomic_DNA"/>
</dbReference>
<evidence type="ECO:0000313" key="2">
    <source>
        <dbReference type="EMBL" id="CAF4820452.1"/>
    </source>
</evidence>